<proteinExistence type="predicted"/>
<gene>
    <name evidence="2" type="ORF">F0562_028078</name>
</gene>
<reference evidence="2 3" key="1">
    <citation type="submission" date="2019-09" db="EMBL/GenBank/DDBJ databases">
        <title>A chromosome-level genome assembly of the Chinese tupelo Nyssa sinensis.</title>
        <authorList>
            <person name="Yang X."/>
            <person name="Kang M."/>
            <person name="Yang Y."/>
            <person name="Xiong H."/>
            <person name="Wang M."/>
            <person name="Zhang Z."/>
            <person name="Wang Z."/>
            <person name="Wu H."/>
            <person name="Ma T."/>
            <person name="Liu J."/>
            <person name="Xi Z."/>
        </authorList>
    </citation>
    <scope>NUCLEOTIDE SEQUENCE [LARGE SCALE GENOMIC DNA]</scope>
    <source>
        <strain evidence="2">J267</strain>
        <tissue evidence="2">Leaf</tissue>
    </source>
</reference>
<dbReference type="AlphaFoldDB" id="A0A5J5B7S9"/>
<feature type="region of interest" description="Disordered" evidence="1">
    <location>
        <begin position="110"/>
        <end position="136"/>
    </location>
</feature>
<name>A0A5J5B7S9_9ASTE</name>
<accession>A0A5J5B7S9</accession>
<dbReference type="Proteomes" id="UP000325577">
    <property type="component" value="Linkage Group LG15"/>
</dbReference>
<protein>
    <submittedName>
        <fullName evidence="2">Uncharacterized protein</fullName>
    </submittedName>
</protein>
<feature type="compositionally biased region" description="Polar residues" evidence="1">
    <location>
        <begin position="1"/>
        <end position="16"/>
    </location>
</feature>
<evidence type="ECO:0000313" key="3">
    <source>
        <dbReference type="Proteomes" id="UP000325577"/>
    </source>
</evidence>
<feature type="compositionally biased region" description="Basic residues" evidence="1">
    <location>
        <begin position="63"/>
        <end position="72"/>
    </location>
</feature>
<dbReference type="EMBL" id="CM018038">
    <property type="protein sequence ID" value="KAA8538376.1"/>
    <property type="molecule type" value="Genomic_DNA"/>
</dbReference>
<evidence type="ECO:0000313" key="2">
    <source>
        <dbReference type="EMBL" id="KAA8538376.1"/>
    </source>
</evidence>
<feature type="region of interest" description="Disordered" evidence="1">
    <location>
        <begin position="53"/>
        <end position="82"/>
    </location>
</feature>
<feature type="region of interest" description="Disordered" evidence="1">
    <location>
        <begin position="1"/>
        <end position="39"/>
    </location>
</feature>
<organism evidence="2 3">
    <name type="scientific">Nyssa sinensis</name>
    <dbReference type="NCBI Taxonomy" id="561372"/>
    <lineage>
        <taxon>Eukaryota</taxon>
        <taxon>Viridiplantae</taxon>
        <taxon>Streptophyta</taxon>
        <taxon>Embryophyta</taxon>
        <taxon>Tracheophyta</taxon>
        <taxon>Spermatophyta</taxon>
        <taxon>Magnoliopsida</taxon>
        <taxon>eudicotyledons</taxon>
        <taxon>Gunneridae</taxon>
        <taxon>Pentapetalae</taxon>
        <taxon>asterids</taxon>
        <taxon>Cornales</taxon>
        <taxon>Nyssaceae</taxon>
        <taxon>Nyssa</taxon>
    </lineage>
</organism>
<feature type="compositionally biased region" description="Basic and acidic residues" evidence="1">
    <location>
        <begin position="126"/>
        <end position="136"/>
    </location>
</feature>
<sequence>MSEPSNGGVTNNSGTTRDPGGRGKSGSGQGAAAPSRERSMLLFDSFRARYPLSLPCPPASPPVHRRRDRSAHHPSAPGLKPTVRWIGANGAVCGVSAKFKPPWRRWLPRAARRRRSDPGGVAAEAGYRKPVEEQGEATRRYRRRRLIW</sequence>
<keyword evidence="3" id="KW-1185">Reference proteome</keyword>
<evidence type="ECO:0000256" key="1">
    <source>
        <dbReference type="SAM" id="MobiDB-lite"/>
    </source>
</evidence>